<evidence type="ECO:0000313" key="2">
    <source>
        <dbReference type="EMBL" id="JAH99238.1"/>
    </source>
</evidence>
<keyword evidence="1" id="KW-0732">Signal</keyword>
<dbReference type="EMBL" id="GBXM01009339">
    <property type="protein sequence ID" value="JAH99238.1"/>
    <property type="molecule type" value="Transcribed_RNA"/>
</dbReference>
<reference evidence="2" key="1">
    <citation type="submission" date="2014-11" db="EMBL/GenBank/DDBJ databases">
        <authorList>
            <person name="Amaro Gonzalez C."/>
        </authorList>
    </citation>
    <scope>NUCLEOTIDE SEQUENCE</scope>
</reference>
<dbReference type="AlphaFoldDB" id="A0A0E9XC45"/>
<reference evidence="2" key="2">
    <citation type="journal article" date="2015" name="Fish Shellfish Immunol.">
        <title>Early steps in the European eel (Anguilla anguilla)-Vibrio vulnificus interaction in the gills: Role of the RtxA13 toxin.</title>
        <authorList>
            <person name="Callol A."/>
            <person name="Pajuelo D."/>
            <person name="Ebbesson L."/>
            <person name="Teles M."/>
            <person name="MacKenzie S."/>
            <person name="Amaro C."/>
        </authorList>
    </citation>
    <scope>NUCLEOTIDE SEQUENCE</scope>
</reference>
<name>A0A0E9XC45_ANGAN</name>
<evidence type="ECO:0000256" key="1">
    <source>
        <dbReference type="SAM" id="SignalP"/>
    </source>
</evidence>
<protein>
    <submittedName>
        <fullName evidence="2">Uncharacterized protein</fullName>
    </submittedName>
</protein>
<feature type="signal peptide" evidence="1">
    <location>
        <begin position="1"/>
        <end position="19"/>
    </location>
</feature>
<proteinExistence type="predicted"/>
<feature type="chain" id="PRO_5002435210" evidence="1">
    <location>
        <begin position="20"/>
        <end position="44"/>
    </location>
</feature>
<sequence length="44" mass="5086">MYALADSFLLVALVHIANAVTDVFNSVMHMQLDAYFYLLLFYKI</sequence>
<accession>A0A0E9XC45</accession>
<organism evidence="2">
    <name type="scientific">Anguilla anguilla</name>
    <name type="common">European freshwater eel</name>
    <name type="synonym">Muraena anguilla</name>
    <dbReference type="NCBI Taxonomy" id="7936"/>
    <lineage>
        <taxon>Eukaryota</taxon>
        <taxon>Metazoa</taxon>
        <taxon>Chordata</taxon>
        <taxon>Craniata</taxon>
        <taxon>Vertebrata</taxon>
        <taxon>Euteleostomi</taxon>
        <taxon>Actinopterygii</taxon>
        <taxon>Neopterygii</taxon>
        <taxon>Teleostei</taxon>
        <taxon>Anguilliformes</taxon>
        <taxon>Anguillidae</taxon>
        <taxon>Anguilla</taxon>
    </lineage>
</organism>